<dbReference type="GO" id="GO:0005975">
    <property type="term" value="P:carbohydrate metabolic process"/>
    <property type="evidence" value="ECO:0007669"/>
    <property type="project" value="InterPro"/>
</dbReference>
<dbReference type="CDD" id="cd10917">
    <property type="entry name" value="CE4_NodB_like_6s_7s"/>
    <property type="match status" value="1"/>
</dbReference>
<proteinExistence type="predicted"/>
<name>A0A841TA23_9BACL</name>
<protein>
    <submittedName>
        <fullName evidence="2">Polysaccharide deacetylase family protein</fullName>
    </submittedName>
</protein>
<dbReference type="InterPro" id="IPR050248">
    <property type="entry name" value="Polysacc_deacetylase_ArnD"/>
</dbReference>
<evidence type="ECO:0000313" key="3">
    <source>
        <dbReference type="Proteomes" id="UP000574133"/>
    </source>
</evidence>
<dbReference type="SUPFAM" id="SSF88713">
    <property type="entry name" value="Glycoside hydrolase/deacetylase"/>
    <property type="match status" value="1"/>
</dbReference>
<keyword evidence="3" id="KW-1185">Reference proteome</keyword>
<comment type="caution">
    <text evidence="2">The sequence shown here is derived from an EMBL/GenBank/DDBJ whole genome shotgun (WGS) entry which is preliminary data.</text>
</comment>
<dbReference type="PROSITE" id="PS51677">
    <property type="entry name" value="NODB"/>
    <property type="match status" value="1"/>
</dbReference>
<sequence length="208" mass="23107">MLINNVPTNRKQVAFTFDDGPDPIYTPQILDIFREAGGRATFFMVGSQIDKSPEVARRVQEQGHEIGNHTYTHPRLIDLSEADREEELLRTHRSIESLTGAAPRTFRPPYLAYDEQVELAARKLGYAAIGAVNSEARDWDQPGVDHILQATRAEANPGAILLFHDGFGDRSQTVEAVRRLVSELTEQGYSLVTVSELLASGSEARQFG</sequence>
<reference evidence="2 3" key="1">
    <citation type="submission" date="2020-08" db="EMBL/GenBank/DDBJ databases">
        <title>Cohnella phylogeny.</title>
        <authorList>
            <person name="Dunlap C."/>
        </authorList>
    </citation>
    <scope>NUCLEOTIDE SEQUENCE [LARGE SCALE GENOMIC DNA]</scope>
    <source>
        <strain evidence="2 3">DSM 103658</strain>
    </source>
</reference>
<dbReference type="EMBL" id="JACJVN010000024">
    <property type="protein sequence ID" value="MBB6676875.1"/>
    <property type="molecule type" value="Genomic_DNA"/>
</dbReference>
<evidence type="ECO:0000313" key="2">
    <source>
        <dbReference type="EMBL" id="MBB6676875.1"/>
    </source>
</evidence>
<organism evidence="2 3">
    <name type="scientific">Cohnella lubricantis</name>
    <dbReference type="NCBI Taxonomy" id="2163172"/>
    <lineage>
        <taxon>Bacteria</taxon>
        <taxon>Bacillati</taxon>
        <taxon>Bacillota</taxon>
        <taxon>Bacilli</taxon>
        <taxon>Bacillales</taxon>
        <taxon>Paenibacillaceae</taxon>
        <taxon>Cohnella</taxon>
    </lineage>
</organism>
<feature type="domain" description="NodB homology" evidence="1">
    <location>
        <begin position="11"/>
        <end position="192"/>
    </location>
</feature>
<dbReference type="Pfam" id="PF01522">
    <property type="entry name" value="Polysacc_deac_1"/>
    <property type="match status" value="1"/>
</dbReference>
<evidence type="ECO:0000259" key="1">
    <source>
        <dbReference type="PROSITE" id="PS51677"/>
    </source>
</evidence>
<dbReference type="PANTHER" id="PTHR10587">
    <property type="entry name" value="GLYCOSYL TRANSFERASE-RELATED"/>
    <property type="match status" value="1"/>
</dbReference>
<dbReference type="AlphaFoldDB" id="A0A841TA23"/>
<accession>A0A841TA23</accession>
<dbReference type="InterPro" id="IPR011330">
    <property type="entry name" value="Glyco_hydro/deAcase_b/a-brl"/>
</dbReference>
<gene>
    <name evidence="2" type="ORF">H4Q31_05960</name>
</gene>
<dbReference type="InterPro" id="IPR002509">
    <property type="entry name" value="NODB_dom"/>
</dbReference>
<dbReference type="Gene3D" id="3.20.20.370">
    <property type="entry name" value="Glycoside hydrolase/deacetylase"/>
    <property type="match status" value="1"/>
</dbReference>
<dbReference type="Proteomes" id="UP000574133">
    <property type="component" value="Unassembled WGS sequence"/>
</dbReference>
<dbReference type="GO" id="GO:0016810">
    <property type="term" value="F:hydrolase activity, acting on carbon-nitrogen (but not peptide) bonds"/>
    <property type="evidence" value="ECO:0007669"/>
    <property type="project" value="InterPro"/>
</dbReference>